<keyword evidence="2" id="KW-1185">Reference proteome</keyword>
<organism evidence="1 2">
    <name type="scientific">Vermiconidia calcicola</name>
    <dbReference type="NCBI Taxonomy" id="1690605"/>
    <lineage>
        <taxon>Eukaryota</taxon>
        <taxon>Fungi</taxon>
        <taxon>Dikarya</taxon>
        <taxon>Ascomycota</taxon>
        <taxon>Pezizomycotina</taxon>
        <taxon>Dothideomycetes</taxon>
        <taxon>Dothideomycetidae</taxon>
        <taxon>Mycosphaerellales</taxon>
        <taxon>Extremaceae</taxon>
        <taxon>Vermiconidia</taxon>
    </lineage>
</organism>
<proteinExistence type="predicted"/>
<dbReference type="EMBL" id="JAUTXU010000100">
    <property type="protein sequence ID" value="KAK3708520.1"/>
    <property type="molecule type" value="Genomic_DNA"/>
</dbReference>
<accession>A0ACC3N246</accession>
<sequence>MDTDSQVLIVARALVPLTWSRFLALPAELRNRVYDYVFADLEDHAIRVTLRDGGPDRPGIYWLKPDFPPSRTTNHYRPNVFAVRFTCRQIARETSGYWFRKLSFYSSQYDWDTCEPTFGEVSSTPYLMSHWKQIEHLELDDLSLYHGSRPGIGIDIQERMRPTLQYLGWPEHHRNVMVISIIRPPPWYPYYRAWPPARFMQHFLGLLSFFRGQFPALGEVRVVSSGPNPRTHRFRLDDAGKLLGWYTKEHIYAISIQDWD</sequence>
<protein>
    <submittedName>
        <fullName evidence="1">Uncharacterized protein</fullName>
    </submittedName>
</protein>
<gene>
    <name evidence="1" type="ORF">LTR37_011415</name>
</gene>
<evidence type="ECO:0000313" key="1">
    <source>
        <dbReference type="EMBL" id="KAK3708520.1"/>
    </source>
</evidence>
<comment type="caution">
    <text evidence="1">The sequence shown here is derived from an EMBL/GenBank/DDBJ whole genome shotgun (WGS) entry which is preliminary data.</text>
</comment>
<dbReference type="Proteomes" id="UP001281147">
    <property type="component" value="Unassembled WGS sequence"/>
</dbReference>
<reference evidence="1" key="1">
    <citation type="submission" date="2023-07" db="EMBL/GenBank/DDBJ databases">
        <title>Black Yeasts Isolated from many extreme environments.</title>
        <authorList>
            <person name="Coleine C."/>
            <person name="Stajich J.E."/>
            <person name="Selbmann L."/>
        </authorList>
    </citation>
    <scope>NUCLEOTIDE SEQUENCE</scope>
    <source>
        <strain evidence="1">CCFEE 5714</strain>
    </source>
</reference>
<evidence type="ECO:0000313" key="2">
    <source>
        <dbReference type="Proteomes" id="UP001281147"/>
    </source>
</evidence>
<name>A0ACC3N246_9PEZI</name>